<dbReference type="GO" id="GO:0046983">
    <property type="term" value="F:protein dimerization activity"/>
    <property type="evidence" value="ECO:0007669"/>
    <property type="project" value="InterPro"/>
</dbReference>
<keyword evidence="4" id="KW-0547">Nucleotide-binding</keyword>
<dbReference type="AlphaFoldDB" id="A0A398CHL8"/>
<dbReference type="GO" id="GO:0000155">
    <property type="term" value="F:phosphorelay sensor kinase activity"/>
    <property type="evidence" value="ECO:0007669"/>
    <property type="project" value="InterPro"/>
</dbReference>
<evidence type="ECO:0000256" key="1">
    <source>
        <dbReference type="ARBA" id="ARBA00000085"/>
    </source>
</evidence>
<evidence type="ECO:0000256" key="7">
    <source>
        <dbReference type="ARBA" id="ARBA00023012"/>
    </source>
</evidence>
<dbReference type="InterPro" id="IPR011712">
    <property type="entry name" value="Sig_transdc_His_kin_sub3_dim/P"/>
</dbReference>
<dbReference type="Gene3D" id="3.30.565.10">
    <property type="entry name" value="Histidine kinase-like ATPase, C-terminal domain"/>
    <property type="match status" value="1"/>
</dbReference>
<comment type="caution">
    <text evidence="9">The sequence shown here is derived from an EMBL/GenBank/DDBJ whole genome shotgun (WGS) entry which is preliminary data.</text>
</comment>
<comment type="catalytic activity">
    <reaction evidence="1">
        <text>ATP + protein L-histidine = ADP + protein N-phospho-L-histidine.</text>
        <dbReference type="EC" id="2.7.13.3"/>
    </reaction>
</comment>
<dbReference type="EMBL" id="QXJM01000040">
    <property type="protein sequence ID" value="RIE01492.1"/>
    <property type="molecule type" value="Genomic_DNA"/>
</dbReference>
<evidence type="ECO:0000259" key="8">
    <source>
        <dbReference type="PROSITE" id="PS50109"/>
    </source>
</evidence>
<dbReference type="InterPro" id="IPR050482">
    <property type="entry name" value="Sensor_HK_TwoCompSys"/>
</dbReference>
<keyword evidence="3" id="KW-0808">Transferase</keyword>
<proteinExistence type="predicted"/>
<dbReference type="SMART" id="SM00387">
    <property type="entry name" value="HATPase_c"/>
    <property type="match status" value="1"/>
</dbReference>
<dbReference type="SUPFAM" id="SSF55874">
    <property type="entry name" value="ATPase domain of HSP90 chaperone/DNA topoisomerase II/histidine kinase"/>
    <property type="match status" value="1"/>
</dbReference>
<evidence type="ECO:0000313" key="10">
    <source>
        <dbReference type="Proteomes" id="UP000266340"/>
    </source>
</evidence>
<dbReference type="Pfam" id="PF02518">
    <property type="entry name" value="HATPase_c"/>
    <property type="match status" value="1"/>
</dbReference>
<keyword evidence="7" id="KW-0902">Two-component regulatory system</keyword>
<evidence type="ECO:0000256" key="6">
    <source>
        <dbReference type="ARBA" id="ARBA00022840"/>
    </source>
</evidence>
<evidence type="ECO:0000256" key="3">
    <source>
        <dbReference type="ARBA" id="ARBA00022679"/>
    </source>
</evidence>
<keyword evidence="10" id="KW-1185">Reference proteome</keyword>
<evidence type="ECO:0000256" key="4">
    <source>
        <dbReference type="ARBA" id="ARBA00022741"/>
    </source>
</evidence>
<evidence type="ECO:0000313" key="9">
    <source>
        <dbReference type="EMBL" id="RIE01492.1"/>
    </source>
</evidence>
<feature type="domain" description="Histidine kinase" evidence="8">
    <location>
        <begin position="121"/>
        <end position="331"/>
    </location>
</feature>
<organism evidence="9 10">
    <name type="scientific">Cohnella faecalis</name>
    <dbReference type="NCBI Taxonomy" id="2315694"/>
    <lineage>
        <taxon>Bacteria</taxon>
        <taxon>Bacillati</taxon>
        <taxon>Bacillota</taxon>
        <taxon>Bacilli</taxon>
        <taxon>Bacillales</taxon>
        <taxon>Paenibacillaceae</taxon>
        <taxon>Cohnella</taxon>
    </lineage>
</organism>
<dbReference type="SUPFAM" id="SSF55781">
    <property type="entry name" value="GAF domain-like"/>
    <property type="match status" value="1"/>
</dbReference>
<gene>
    <name evidence="9" type="ORF">D3H35_24370</name>
</gene>
<dbReference type="InterPro" id="IPR029016">
    <property type="entry name" value="GAF-like_dom_sf"/>
</dbReference>
<dbReference type="Gene3D" id="3.30.450.40">
    <property type="match status" value="1"/>
</dbReference>
<name>A0A398CHL8_9BACL</name>
<dbReference type="GO" id="GO:0016020">
    <property type="term" value="C:membrane"/>
    <property type="evidence" value="ECO:0007669"/>
    <property type="project" value="InterPro"/>
</dbReference>
<evidence type="ECO:0000256" key="5">
    <source>
        <dbReference type="ARBA" id="ARBA00022777"/>
    </source>
</evidence>
<accession>A0A398CHL8</accession>
<dbReference type="PROSITE" id="PS50109">
    <property type="entry name" value="HIS_KIN"/>
    <property type="match status" value="1"/>
</dbReference>
<dbReference type="PANTHER" id="PTHR24421:SF61">
    <property type="entry name" value="OXYGEN SENSOR HISTIDINE KINASE NREB"/>
    <property type="match status" value="1"/>
</dbReference>
<dbReference type="GO" id="GO:0005524">
    <property type="term" value="F:ATP binding"/>
    <property type="evidence" value="ECO:0007669"/>
    <property type="project" value="UniProtKB-KW"/>
</dbReference>
<dbReference type="InterPro" id="IPR003594">
    <property type="entry name" value="HATPase_dom"/>
</dbReference>
<keyword evidence="6" id="KW-0067">ATP-binding</keyword>
<keyword evidence="5 9" id="KW-0418">Kinase</keyword>
<sequence>MTRTVREALKLPYASIELQQDDNGESFAVAEDGARQAETVRFALVHRGEPIGHLVVAPRSPGEPFSTSDRRLLDMMVRHASAVVQSAKASLDLKRAAADLRESRERLVVAREEERRRLRSNLHDDLAPRLAALAYTASAAESLLDSDPGKSKTILVELQSVIRSTVTDIRRLVHDLRPPALDELGLIGAIEERIGDLSRPLPTGSSVDAARKPSALQFRLHAPNALPALPAAVEVAAFRIVTEAIVNVVRHAAASSCEVRILYPAPQGDGLALEVIDDGRGIGERSYPSAEPGGIGLPSMRERAEELGGFVRLERAGPNGTRVKAYLPIALHQEGSEPA</sequence>
<dbReference type="Proteomes" id="UP000266340">
    <property type="component" value="Unassembled WGS sequence"/>
</dbReference>
<dbReference type="CDD" id="cd16917">
    <property type="entry name" value="HATPase_UhpB-NarQ-NarX-like"/>
    <property type="match status" value="1"/>
</dbReference>
<dbReference type="InterPro" id="IPR036890">
    <property type="entry name" value="HATPase_C_sf"/>
</dbReference>
<dbReference type="EC" id="2.7.13.3" evidence="2"/>
<protein>
    <recommendedName>
        <fullName evidence="2">histidine kinase</fullName>
        <ecNumber evidence="2">2.7.13.3</ecNumber>
    </recommendedName>
</protein>
<evidence type="ECO:0000256" key="2">
    <source>
        <dbReference type="ARBA" id="ARBA00012438"/>
    </source>
</evidence>
<dbReference type="InterPro" id="IPR005467">
    <property type="entry name" value="His_kinase_dom"/>
</dbReference>
<reference evidence="9 10" key="1">
    <citation type="submission" date="2018-09" db="EMBL/GenBank/DDBJ databases">
        <title>Cohnella cavernae sp. nov., isolated from a karst cave.</title>
        <authorList>
            <person name="Zhu H."/>
        </authorList>
    </citation>
    <scope>NUCLEOTIDE SEQUENCE [LARGE SCALE GENOMIC DNA]</scope>
    <source>
        <strain evidence="9 10">K2E09-144</strain>
    </source>
</reference>
<dbReference type="Pfam" id="PF07730">
    <property type="entry name" value="HisKA_3"/>
    <property type="match status" value="1"/>
</dbReference>
<dbReference type="PANTHER" id="PTHR24421">
    <property type="entry name" value="NITRATE/NITRITE SENSOR PROTEIN NARX-RELATED"/>
    <property type="match status" value="1"/>
</dbReference>
<dbReference type="Gene3D" id="1.20.5.1930">
    <property type="match status" value="1"/>
</dbReference>